<evidence type="ECO:0000256" key="2">
    <source>
        <dbReference type="SAM" id="MobiDB-lite"/>
    </source>
</evidence>
<sequence length="714" mass="79874">MGGANSTINFSKLRRPSKITSGKELVASTKEVREMANSLFRFMYDEFGEKEIMDMATEPEKYVIALSDLITAKFEVLGYITKQNQIGEIYFSTYDDLNPRISKPEIVNSEKVRLQENQRQYAMIIAFYYVRLFQILGSLLIVIKDLKWEIPGRPGDVPLNIAARQAPAYAGRPILQQGTVLPRWQSVQQGGAISEPALGAYEFLRYYLEPVSENDPIKSKYTPKGNSLLFKISPNLYFEFDPTLRQISPSRDQKQKLILLTKTSGVLKLEDFDTTIITISPQPPDYKAPKEISTIQELRRYIPYTVKLGIKPKSIGGTRQPYEILFERDPSFESYQEVSQFAKGTKYIMKDEDGTFVTSATAVIKQDPISRVKSLGKIFENTLLVYLISLTKNQSTELYTADKERENSPISQRKIGQLKESLKNPLLDETYKAMKKGTQVREGERLEAFQPHCISRALQLLDSKSIQDLLPSDAKTSVCKYSIGDKVGASTLGQYVPTKTLSQLYGKVNPADFKKSEVVLRAFVQTTTSSPSGGLSVAQLKGVDQKEEADDLQSAIDRLNKAFNLLQDTLPVVDGIISIPVPKPKACKTTDELSVGSQPTTLEMQGYAQQLLAFHVNQTVEISKFLESIFDIKKDSATGRWIAKGPKQEYMFAGFPVMDQLTKQARELLVDYYSGCETIYQKGVKSWSESQPKSSGANRPAGLNAAAPAAPVEP</sequence>
<keyword evidence="3" id="KW-0812">Transmembrane</keyword>
<evidence type="ECO:0000313" key="4">
    <source>
        <dbReference type="EMBL" id="QHU32357.1"/>
    </source>
</evidence>
<keyword evidence="3" id="KW-0472">Membrane</keyword>
<evidence type="ECO:0000256" key="3">
    <source>
        <dbReference type="SAM" id="Phobius"/>
    </source>
</evidence>
<keyword evidence="1" id="KW-0175">Coiled coil</keyword>
<feature type="coiled-coil region" evidence="1">
    <location>
        <begin position="542"/>
        <end position="569"/>
    </location>
</feature>
<dbReference type="AlphaFoldDB" id="A0A6C0LP72"/>
<keyword evidence="3" id="KW-1133">Transmembrane helix</keyword>
<feature type="transmembrane region" description="Helical" evidence="3">
    <location>
        <begin position="121"/>
        <end position="143"/>
    </location>
</feature>
<accession>A0A6C0LP72</accession>
<name>A0A6C0LP72_9ZZZZ</name>
<dbReference type="EMBL" id="MN740539">
    <property type="protein sequence ID" value="QHU32357.1"/>
    <property type="molecule type" value="Genomic_DNA"/>
</dbReference>
<evidence type="ECO:0000256" key="1">
    <source>
        <dbReference type="SAM" id="Coils"/>
    </source>
</evidence>
<organism evidence="4">
    <name type="scientific">viral metagenome</name>
    <dbReference type="NCBI Taxonomy" id="1070528"/>
    <lineage>
        <taxon>unclassified sequences</taxon>
        <taxon>metagenomes</taxon>
        <taxon>organismal metagenomes</taxon>
    </lineage>
</organism>
<feature type="compositionally biased region" description="Low complexity" evidence="2">
    <location>
        <begin position="696"/>
        <end position="714"/>
    </location>
</feature>
<reference evidence="4" key="1">
    <citation type="journal article" date="2020" name="Nature">
        <title>Giant virus diversity and host interactions through global metagenomics.</title>
        <authorList>
            <person name="Schulz F."/>
            <person name="Roux S."/>
            <person name="Paez-Espino D."/>
            <person name="Jungbluth S."/>
            <person name="Walsh D.A."/>
            <person name="Denef V.J."/>
            <person name="McMahon K.D."/>
            <person name="Konstantinidis K.T."/>
            <person name="Eloe-Fadrosh E.A."/>
            <person name="Kyrpides N.C."/>
            <person name="Woyke T."/>
        </authorList>
    </citation>
    <scope>NUCLEOTIDE SEQUENCE</scope>
    <source>
        <strain evidence="4">GVMAG-M-3300027963-9</strain>
    </source>
</reference>
<protein>
    <submittedName>
        <fullName evidence="4">Uncharacterized protein</fullName>
    </submittedName>
</protein>
<feature type="region of interest" description="Disordered" evidence="2">
    <location>
        <begin position="686"/>
        <end position="714"/>
    </location>
</feature>
<proteinExistence type="predicted"/>